<organism evidence="1 2">
    <name type="scientific">Escallonia rubra</name>
    <dbReference type="NCBI Taxonomy" id="112253"/>
    <lineage>
        <taxon>Eukaryota</taxon>
        <taxon>Viridiplantae</taxon>
        <taxon>Streptophyta</taxon>
        <taxon>Embryophyta</taxon>
        <taxon>Tracheophyta</taxon>
        <taxon>Spermatophyta</taxon>
        <taxon>Magnoliopsida</taxon>
        <taxon>eudicotyledons</taxon>
        <taxon>Gunneridae</taxon>
        <taxon>Pentapetalae</taxon>
        <taxon>asterids</taxon>
        <taxon>campanulids</taxon>
        <taxon>Escalloniales</taxon>
        <taxon>Escalloniaceae</taxon>
        <taxon>Escallonia</taxon>
    </lineage>
</organism>
<protein>
    <submittedName>
        <fullName evidence="1">Uncharacterized protein</fullName>
    </submittedName>
</protein>
<dbReference type="AlphaFoldDB" id="A0AA88S0P5"/>
<evidence type="ECO:0000313" key="1">
    <source>
        <dbReference type="EMBL" id="KAK2993365.1"/>
    </source>
</evidence>
<gene>
    <name evidence="1" type="ORF">RJ640_007632</name>
</gene>
<keyword evidence="2" id="KW-1185">Reference proteome</keyword>
<dbReference type="EMBL" id="JAVXUO010000323">
    <property type="protein sequence ID" value="KAK2993365.1"/>
    <property type="molecule type" value="Genomic_DNA"/>
</dbReference>
<accession>A0AA88S0P5</accession>
<sequence>MSTVVKVLEGATPKEHILDFSFFMPTGQAKSREDLVMDSAPQEASIFTVLEPLEKTNRQLLIEWYQAQNVGIKLQDKIHSRNLINAIASGTATHFLYPVVY</sequence>
<evidence type="ECO:0000313" key="2">
    <source>
        <dbReference type="Proteomes" id="UP001187471"/>
    </source>
</evidence>
<reference evidence="1" key="1">
    <citation type="submission" date="2022-12" db="EMBL/GenBank/DDBJ databases">
        <title>Draft genome assemblies for two species of Escallonia (Escalloniales).</title>
        <authorList>
            <person name="Chanderbali A."/>
            <person name="Dervinis C."/>
            <person name="Anghel I."/>
            <person name="Soltis D."/>
            <person name="Soltis P."/>
            <person name="Zapata F."/>
        </authorList>
    </citation>
    <scope>NUCLEOTIDE SEQUENCE</scope>
    <source>
        <strain evidence="1">UCBG92.1500</strain>
        <tissue evidence="1">Leaf</tissue>
    </source>
</reference>
<comment type="caution">
    <text evidence="1">The sequence shown here is derived from an EMBL/GenBank/DDBJ whole genome shotgun (WGS) entry which is preliminary data.</text>
</comment>
<dbReference type="Proteomes" id="UP001187471">
    <property type="component" value="Unassembled WGS sequence"/>
</dbReference>
<name>A0AA88S0P5_9ASTE</name>
<proteinExistence type="predicted"/>